<dbReference type="GO" id="GO:0004177">
    <property type="term" value="F:aminopeptidase activity"/>
    <property type="evidence" value="ECO:0007669"/>
    <property type="project" value="UniProtKB-KW"/>
</dbReference>
<dbReference type="Pfam" id="PF10023">
    <property type="entry name" value="Aminopep"/>
    <property type="match status" value="1"/>
</dbReference>
<accession>A0A370DAV8</accession>
<dbReference type="EMBL" id="QFXE01000021">
    <property type="protein sequence ID" value="RDH82028.1"/>
    <property type="molecule type" value="Genomic_DNA"/>
</dbReference>
<keyword evidence="1" id="KW-0031">Aminopeptidase</keyword>
<keyword evidence="2" id="KW-1185">Reference proteome</keyword>
<dbReference type="InterPro" id="IPR014553">
    <property type="entry name" value="Aminopept"/>
</dbReference>
<evidence type="ECO:0000313" key="2">
    <source>
        <dbReference type="Proteomes" id="UP000254771"/>
    </source>
</evidence>
<keyword evidence="1" id="KW-0645">Protease</keyword>
<proteinExistence type="predicted"/>
<dbReference type="AlphaFoldDB" id="A0A370DAV8"/>
<dbReference type="PROSITE" id="PS51257">
    <property type="entry name" value="PROKAR_LIPOPROTEIN"/>
    <property type="match status" value="1"/>
</dbReference>
<comment type="caution">
    <text evidence="1">The sequence shown here is derived from an EMBL/GenBank/DDBJ whole genome shotgun (WGS) entry which is preliminary data.</text>
</comment>
<evidence type="ECO:0000313" key="1">
    <source>
        <dbReference type="EMBL" id="RDH82028.1"/>
    </source>
</evidence>
<dbReference type="Proteomes" id="UP000254771">
    <property type="component" value="Unassembled WGS sequence"/>
</dbReference>
<name>A0A370DAV8_9GAMM</name>
<organism evidence="1 2">
    <name type="scientific">endosymbiont of Escarpia spicata</name>
    <dbReference type="NCBI Taxonomy" id="2200908"/>
    <lineage>
        <taxon>Bacteria</taxon>
        <taxon>Pseudomonadati</taxon>
        <taxon>Pseudomonadota</taxon>
        <taxon>Gammaproteobacteria</taxon>
        <taxon>sulfur-oxidizing symbionts</taxon>
    </lineage>
</organism>
<gene>
    <name evidence="1" type="ORF">DIZ78_16470</name>
</gene>
<protein>
    <submittedName>
        <fullName evidence="1">Aminopeptidase</fullName>
    </submittedName>
</protein>
<reference evidence="1 2" key="1">
    <citation type="journal article" date="2018" name="ISME J.">
        <title>Endosymbiont genomes yield clues of tubeworm success.</title>
        <authorList>
            <person name="Li Y."/>
            <person name="Liles M.R."/>
            <person name="Halanych K.M."/>
        </authorList>
    </citation>
    <scope>NUCLEOTIDE SEQUENCE [LARGE SCALE GENOMIC DNA]</scope>
    <source>
        <strain evidence="1">A1462</strain>
    </source>
</reference>
<dbReference type="PIRSF" id="PIRSF029285">
    <property type="entry name" value="Aminopept"/>
    <property type="match status" value="1"/>
</dbReference>
<sequence>MLSPRLSLPAALLAVLLLSSCTSIGYYAQSIQGHLDLLQRTKPISNLLANPQTDPQLKQRLQLTETLRDFASQTLKLPENESYRSYADLQRKAVVWSVVAAPEFSVHPKQWCYPIVGCASYRGYFSKTEATTYASQLRGEGLDATIVDVPAYSTLGWFDDPLPSTVIHWPETSLAQLIFHELAHQQLYLQGDSAFNEAFATAVAQLGVDQWLRTKQKTTSAWQQQQFRHQEFTALLLQTRNALKTLYGLEMTESEMRNRKAGLFTQLRQDYQQLKQRWNGLGRYDRWFDKPINNASLAQIATYYRLVPGFLDLFEQQNQDWNAFYQACATLSRLPETERLARLTEKL</sequence>
<keyword evidence="1" id="KW-0378">Hydrolase</keyword>